<evidence type="ECO:0000256" key="2">
    <source>
        <dbReference type="ARBA" id="ARBA00022448"/>
    </source>
</evidence>
<dbReference type="SMART" id="SM00062">
    <property type="entry name" value="PBPb"/>
    <property type="match status" value="1"/>
</dbReference>
<dbReference type="EMBL" id="JACHMO010000001">
    <property type="protein sequence ID" value="MBB5806410.1"/>
    <property type="molecule type" value="Genomic_DNA"/>
</dbReference>
<keyword evidence="8" id="KW-1185">Reference proteome</keyword>
<dbReference type="SMART" id="SM00079">
    <property type="entry name" value="PBPe"/>
    <property type="match status" value="1"/>
</dbReference>
<evidence type="ECO:0000256" key="4">
    <source>
        <dbReference type="SAM" id="MobiDB-lite"/>
    </source>
</evidence>
<evidence type="ECO:0000313" key="7">
    <source>
        <dbReference type="EMBL" id="MBB5806410.1"/>
    </source>
</evidence>
<comment type="similarity">
    <text evidence="1">Belongs to the bacterial solute-binding protein 3 family.</text>
</comment>
<dbReference type="CDD" id="cd13690">
    <property type="entry name" value="PBP2_GluB"/>
    <property type="match status" value="1"/>
</dbReference>
<dbReference type="SUPFAM" id="SSF53850">
    <property type="entry name" value="Periplasmic binding protein-like II"/>
    <property type="match status" value="1"/>
</dbReference>
<dbReference type="GO" id="GO:0005576">
    <property type="term" value="C:extracellular region"/>
    <property type="evidence" value="ECO:0007669"/>
    <property type="project" value="TreeGrafter"/>
</dbReference>
<evidence type="ECO:0000256" key="1">
    <source>
        <dbReference type="ARBA" id="ARBA00010333"/>
    </source>
</evidence>
<dbReference type="Proteomes" id="UP000552097">
    <property type="component" value="Unassembled WGS sequence"/>
</dbReference>
<proteinExistence type="inferred from homology"/>
<sequence length="300" mass="32540">MGNVRCVDPRLRREPESEHPERPQLMLFRRMLPATALVTALTLTAACGSESGDTLAGKADDGELTIGIRFDQPGLGQRRLDGKYVGFDVDVAKYVAAQFGVDESGITWKEARSADREKLIEDGAVDFVVATYSITDKRKEQVSFAGPYFQTGQGVLVRYTDDQIAGPETLNGKKLCSVAGSTSAQKVKEQFAQDVQLVEYGQYSDCVVALLAENVDAVTTDEVILAGYVAENPELLKLVGEPFTTERYGIGLAKSDAKGRAEVSAAIEKMVGSGEWRSALERNIGQADVQLPEPPKVTEK</sequence>
<keyword evidence="3" id="KW-0732">Signal</keyword>
<dbReference type="PANTHER" id="PTHR30085">
    <property type="entry name" value="AMINO ACID ABC TRANSPORTER PERMEASE"/>
    <property type="match status" value="1"/>
</dbReference>
<evidence type="ECO:0000256" key="3">
    <source>
        <dbReference type="ARBA" id="ARBA00022729"/>
    </source>
</evidence>
<dbReference type="InterPro" id="IPR001638">
    <property type="entry name" value="Solute-binding_3/MltF_N"/>
</dbReference>
<reference evidence="7 8" key="1">
    <citation type="submission" date="2020-08" db="EMBL/GenBank/DDBJ databases">
        <title>Sequencing the genomes of 1000 actinobacteria strains.</title>
        <authorList>
            <person name="Klenk H.-P."/>
        </authorList>
    </citation>
    <scope>NUCLEOTIDE SEQUENCE [LARGE SCALE GENOMIC DNA]</scope>
    <source>
        <strain evidence="7 8">DSM 45486</strain>
    </source>
</reference>
<dbReference type="InterPro" id="IPR001320">
    <property type="entry name" value="Iontro_rcpt_C"/>
</dbReference>
<evidence type="ECO:0000313" key="8">
    <source>
        <dbReference type="Proteomes" id="UP000552097"/>
    </source>
</evidence>
<keyword evidence="2" id="KW-0813">Transport</keyword>
<protein>
    <submittedName>
        <fullName evidence="7">Glutamate transport system substrate-binding protein</fullName>
    </submittedName>
</protein>
<feature type="region of interest" description="Disordered" evidence="4">
    <location>
        <begin position="1"/>
        <end position="21"/>
    </location>
</feature>
<dbReference type="GO" id="GO:0016020">
    <property type="term" value="C:membrane"/>
    <property type="evidence" value="ECO:0007669"/>
    <property type="project" value="InterPro"/>
</dbReference>
<feature type="domain" description="Ionotropic glutamate receptor C-terminal" evidence="6">
    <location>
        <begin position="63"/>
        <end position="278"/>
    </location>
</feature>
<evidence type="ECO:0000259" key="6">
    <source>
        <dbReference type="SMART" id="SM00079"/>
    </source>
</evidence>
<dbReference type="InterPro" id="IPR051455">
    <property type="entry name" value="Bact_solute-bind_prot3"/>
</dbReference>
<dbReference type="GO" id="GO:0006865">
    <property type="term" value="P:amino acid transport"/>
    <property type="evidence" value="ECO:0007669"/>
    <property type="project" value="TreeGrafter"/>
</dbReference>
<dbReference type="Pfam" id="PF00497">
    <property type="entry name" value="SBP_bac_3"/>
    <property type="match status" value="1"/>
</dbReference>
<organism evidence="7 8">
    <name type="scientific">Saccharothrix ecbatanensis</name>
    <dbReference type="NCBI Taxonomy" id="1105145"/>
    <lineage>
        <taxon>Bacteria</taxon>
        <taxon>Bacillati</taxon>
        <taxon>Actinomycetota</taxon>
        <taxon>Actinomycetes</taxon>
        <taxon>Pseudonocardiales</taxon>
        <taxon>Pseudonocardiaceae</taxon>
        <taxon>Saccharothrix</taxon>
    </lineage>
</organism>
<comment type="caution">
    <text evidence="7">The sequence shown here is derived from an EMBL/GenBank/DDBJ whole genome shotgun (WGS) entry which is preliminary data.</text>
</comment>
<dbReference type="Gene3D" id="3.40.190.10">
    <property type="entry name" value="Periplasmic binding protein-like II"/>
    <property type="match status" value="2"/>
</dbReference>
<feature type="compositionally biased region" description="Basic and acidic residues" evidence="4">
    <location>
        <begin position="7"/>
        <end position="21"/>
    </location>
</feature>
<gene>
    <name evidence="7" type="ORF">F4560_006178</name>
</gene>
<dbReference type="GO" id="GO:0015276">
    <property type="term" value="F:ligand-gated monoatomic ion channel activity"/>
    <property type="evidence" value="ECO:0007669"/>
    <property type="project" value="InterPro"/>
</dbReference>
<dbReference type="AlphaFoldDB" id="A0A7W9M3U7"/>
<dbReference type="PANTHER" id="PTHR30085:SF6">
    <property type="entry name" value="ABC TRANSPORTER GLUTAMINE-BINDING PROTEIN GLNH"/>
    <property type="match status" value="1"/>
</dbReference>
<evidence type="ECO:0000259" key="5">
    <source>
        <dbReference type="SMART" id="SM00062"/>
    </source>
</evidence>
<dbReference type="GO" id="GO:0030288">
    <property type="term" value="C:outer membrane-bounded periplasmic space"/>
    <property type="evidence" value="ECO:0007669"/>
    <property type="project" value="TreeGrafter"/>
</dbReference>
<feature type="domain" description="Solute-binding protein family 3/N-terminal" evidence="5">
    <location>
        <begin position="63"/>
        <end position="287"/>
    </location>
</feature>
<accession>A0A7W9M3U7</accession>
<name>A0A7W9M3U7_9PSEU</name>